<reference evidence="2 3" key="1">
    <citation type="submission" date="2023-04" db="EMBL/GenBank/DDBJ databases">
        <title>Klugiella caeni sp. nov. isolated from the sludge of biochemical tank.</title>
        <authorList>
            <person name="Geng K."/>
        </authorList>
    </citation>
    <scope>NUCLEOTIDE SEQUENCE [LARGE SCALE GENOMIC DNA]</scope>
    <source>
        <strain evidence="2 3">YN-L-19</strain>
    </source>
</reference>
<comment type="caution">
    <text evidence="2">The sequence shown here is derived from an EMBL/GenBank/DDBJ whole genome shotgun (WGS) entry which is preliminary data.</text>
</comment>
<keyword evidence="3" id="KW-1185">Reference proteome</keyword>
<evidence type="ECO:0000313" key="2">
    <source>
        <dbReference type="EMBL" id="MDI2097792.1"/>
    </source>
</evidence>
<dbReference type="Proteomes" id="UP001321506">
    <property type="component" value="Unassembled WGS sequence"/>
</dbReference>
<dbReference type="InterPro" id="IPR018929">
    <property type="entry name" value="DUF2510"/>
</dbReference>
<accession>A0AAW6T1X6</accession>
<gene>
    <name evidence="2" type="ORF">QF206_02260</name>
</gene>
<evidence type="ECO:0000259" key="1">
    <source>
        <dbReference type="Pfam" id="PF10708"/>
    </source>
</evidence>
<dbReference type="EMBL" id="JASATX010000001">
    <property type="protein sequence ID" value="MDI2097792.1"/>
    <property type="molecule type" value="Genomic_DNA"/>
</dbReference>
<protein>
    <submittedName>
        <fullName evidence="2">DUF2510 domain-containing protein</fullName>
    </submittedName>
</protein>
<evidence type="ECO:0000313" key="3">
    <source>
        <dbReference type="Proteomes" id="UP001321506"/>
    </source>
</evidence>
<proteinExistence type="predicted"/>
<name>A0AAW6T1X6_9MICO</name>
<dbReference type="Pfam" id="PF10708">
    <property type="entry name" value="DUF2510"/>
    <property type="match status" value="1"/>
</dbReference>
<sequence>MSSDAPVSTVPAGWYPDPLGTSLLRWWTGVSWSERLEHRRPEIHLAPGAVDHYEGDDLPVRMREFA</sequence>
<dbReference type="RefSeq" id="WP_281487572.1">
    <property type="nucleotide sequence ID" value="NZ_CP159582.1"/>
</dbReference>
<organism evidence="2 3">
    <name type="scientific">Ruicaihuangia caeni</name>
    <dbReference type="NCBI Taxonomy" id="3042517"/>
    <lineage>
        <taxon>Bacteria</taxon>
        <taxon>Bacillati</taxon>
        <taxon>Actinomycetota</taxon>
        <taxon>Actinomycetes</taxon>
        <taxon>Micrococcales</taxon>
        <taxon>Microbacteriaceae</taxon>
        <taxon>Ruicaihuangia</taxon>
    </lineage>
</organism>
<dbReference type="AlphaFoldDB" id="A0AAW6T1X6"/>
<feature type="domain" description="DUF2510" evidence="1">
    <location>
        <begin position="12"/>
        <end position="39"/>
    </location>
</feature>